<organism evidence="2 3">
    <name type="scientific">Trematosphaeria pertusa</name>
    <dbReference type="NCBI Taxonomy" id="390896"/>
    <lineage>
        <taxon>Eukaryota</taxon>
        <taxon>Fungi</taxon>
        <taxon>Dikarya</taxon>
        <taxon>Ascomycota</taxon>
        <taxon>Pezizomycotina</taxon>
        <taxon>Dothideomycetes</taxon>
        <taxon>Pleosporomycetidae</taxon>
        <taxon>Pleosporales</taxon>
        <taxon>Massarineae</taxon>
        <taxon>Trematosphaeriaceae</taxon>
        <taxon>Trematosphaeria</taxon>
    </lineage>
</organism>
<dbReference type="Proteomes" id="UP000800094">
    <property type="component" value="Unassembled WGS sequence"/>
</dbReference>
<dbReference type="EMBL" id="ML987194">
    <property type="protein sequence ID" value="KAF2250156.1"/>
    <property type="molecule type" value="Genomic_DNA"/>
</dbReference>
<evidence type="ECO:0000313" key="2">
    <source>
        <dbReference type="EMBL" id="KAF2250156.1"/>
    </source>
</evidence>
<dbReference type="AlphaFoldDB" id="A0A6A6IIG5"/>
<dbReference type="GeneID" id="54575047"/>
<keyword evidence="1" id="KW-0812">Transmembrane</keyword>
<keyword evidence="3" id="KW-1185">Reference proteome</keyword>
<reference evidence="2" key="1">
    <citation type="journal article" date="2020" name="Stud. Mycol.">
        <title>101 Dothideomycetes genomes: a test case for predicting lifestyles and emergence of pathogens.</title>
        <authorList>
            <person name="Haridas S."/>
            <person name="Albert R."/>
            <person name="Binder M."/>
            <person name="Bloem J."/>
            <person name="Labutti K."/>
            <person name="Salamov A."/>
            <person name="Andreopoulos B."/>
            <person name="Baker S."/>
            <person name="Barry K."/>
            <person name="Bills G."/>
            <person name="Bluhm B."/>
            <person name="Cannon C."/>
            <person name="Castanera R."/>
            <person name="Culley D."/>
            <person name="Daum C."/>
            <person name="Ezra D."/>
            <person name="Gonzalez J."/>
            <person name="Henrissat B."/>
            <person name="Kuo A."/>
            <person name="Liang C."/>
            <person name="Lipzen A."/>
            <person name="Lutzoni F."/>
            <person name="Magnuson J."/>
            <person name="Mondo S."/>
            <person name="Nolan M."/>
            <person name="Ohm R."/>
            <person name="Pangilinan J."/>
            <person name="Park H.-J."/>
            <person name="Ramirez L."/>
            <person name="Alfaro M."/>
            <person name="Sun H."/>
            <person name="Tritt A."/>
            <person name="Yoshinaga Y."/>
            <person name="Zwiers L.-H."/>
            <person name="Turgeon B."/>
            <person name="Goodwin S."/>
            <person name="Spatafora J."/>
            <person name="Crous P."/>
            <person name="Grigoriev I."/>
        </authorList>
    </citation>
    <scope>NUCLEOTIDE SEQUENCE</scope>
    <source>
        <strain evidence="2">CBS 122368</strain>
    </source>
</reference>
<proteinExistence type="predicted"/>
<keyword evidence="1" id="KW-1133">Transmembrane helix</keyword>
<keyword evidence="1" id="KW-0472">Membrane</keyword>
<evidence type="ECO:0000256" key="1">
    <source>
        <dbReference type="SAM" id="Phobius"/>
    </source>
</evidence>
<gene>
    <name evidence="2" type="ORF">BU26DRAFT_296713</name>
</gene>
<protein>
    <submittedName>
        <fullName evidence="2">Uncharacterized protein</fullName>
    </submittedName>
</protein>
<feature type="transmembrane region" description="Helical" evidence="1">
    <location>
        <begin position="100"/>
        <end position="119"/>
    </location>
</feature>
<sequence>MNQSASSLSCAVSVKGLLPRGTYQMCGERDRIRTPLCKPPHVAAVICMQCHPRARLRACRSYRSNNCCYCPKIGLQSYMTRRLCFIQFVHHTPRTFVTQFSLVIIWGFFVIFSWIRLLWSLSKRREWIA</sequence>
<name>A0A6A6IIG5_9PLEO</name>
<evidence type="ECO:0000313" key="3">
    <source>
        <dbReference type="Proteomes" id="UP000800094"/>
    </source>
</evidence>
<accession>A0A6A6IIG5</accession>
<dbReference type="RefSeq" id="XP_033685160.1">
    <property type="nucleotide sequence ID" value="XM_033821717.1"/>
</dbReference>